<gene>
    <name evidence="3" type="ORF">LNINA_LOCUS5756</name>
</gene>
<sequence length="466" mass="52588">MEQYSVIIQNLQSEEQRSQALDDLKNLLNFTPPSQAAPVIQNCGITKIVECLNVKNRSHVASSCELLKMCFEMFEPEDIVRNYIANIMYLLRHGETCVRQLAIDVVYKVFTRDQSVLASPQYVDVFVAIAQMVCDSDVGIANKAILITSNLPHDTYPKVLEELKIALDCSTSSKCNAFEIVVNISLKNSELFKLCKDQGYIDAMVSELEADDILYQLNILELLSRLAVAPHGLTYLIKNGSFNKLVQLLQDLQNNPLKGLLITGYIKFFGTVICHYSREVIHQYPILVESLLDSFDEVDETVFPVVLDTLGVIGTTIEGKLCLAEFGSNVEQDPKSKDGVDQRVTLMTREWFRSFSKQPPAIETLLTTCKNPFPDIQCAAFMLLDAVCQHHWGEELVANCAGFIEFLLDRTVDLTKPLQEIKYDIIKRLSRSSAFDSNILMRLQTYVEQGPFYSESLMQVAMEEAD</sequence>
<dbReference type="PANTHER" id="PTHR13554">
    <property type="entry name" value="26S PROTEASOME NON-ATPASE REGULATORY SUBUNIT 5-RELATED"/>
    <property type="match status" value="1"/>
</dbReference>
<dbReference type="InterPro" id="IPR016024">
    <property type="entry name" value="ARM-type_fold"/>
</dbReference>
<dbReference type="Proteomes" id="UP001497472">
    <property type="component" value="Unassembled WGS sequence"/>
</dbReference>
<dbReference type="PANTHER" id="PTHR13554:SF10">
    <property type="entry name" value="26S PROTEASOME NON-ATPASE REGULATORY SUBUNIT 5"/>
    <property type="match status" value="1"/>
</dbReference>
<evidence type="ECO:0000256" key="1">
    <source>
        <dbReference type="ARBA" id="ARBA00006823"/>
    </source>
</evidence>
<dbReference type="GO" id="GO:0005829">
    <property type="term" value="C:cytosol"/>
    <property type="evidence" value="ECO:0007669"/>
    <property type="project" value="TreeGrafter"/>
</dbReference>
<name>A0AAV1J9K4_9NEOP</name>
<dbReference type="Pfam" id="PF10508">
    <property type="entry name" value="Proteasom_PSMB"/>
    <property type="match status" value="2"/>
</dbReference>
<comment type="caution">
    <text evidence="3">The sequence shown here is derived from an EMBL/GenBank/DDBJ whole genome shotgun (WGS) entry which is preliminary data.</text>
</comment>
<evidence type="ECO:0000313" key="3">
    <source>
        <dbReference type="EMBL" id="CAK1546158.1"/>
    </source>
</evidence>
<dbReference type="GO" id="GO:0043248">
    <property type="term" value="P:proteasome assembly"/>
    <property type="evidence" value="ECO:0007669"/>
    <property type="project" value="InterPro"/>
</dbReference>
<dbReference type="SUPFAM" id="SSF48371">
    <property type="entry name" value="ARM repeat"/>
    <property type="match status" value="1"/>
</dbReference>
<dbReference type="EMBL" id="CAVLEF010000007">
    <property type="protein sequence ID" value="CAK1546158.1"/>
    <property type="molecule type" value="Genomic_DNA"/>
</dbReference>
<keyword evidence="4" id="KW-1185">Reference proteome</keyword>
<organism evidence="3 4">
    <name type="scientific">Leptosia nina</name>
    <dbReference type="NCBI Taxonomy" id="320188"/>
    <lineage>
        <taxon>Eukaryota</taxon>
        <taxon>Metazoa</taxon>
        <taxon>Ecdysozoa</taxon>
        <taxon>Arthropoda</taxon>
        <taxon>Hexapoda</taxon>
        <taxon>Insecta</taxon>
        <taxon>Pterygota</taxon>
        <taxon>Neoptera</taxon>
        <taxon>Endopterygota</taxon>
        <taxon>Lepidoptera</taxon>
        <taxon>Glossata</taxon>
        <taxon>Ditrysia</taxon>
        <taxon>Papilionoidea</taxon>
        <taxon>Pieridae</taxon>
        <taxon>Pierinae</taxon>
        <taxon>Leptosia</taxon>
    </lineage>
</organism>
<dbReference type="InterPro" id="IPR019538">
    <property type="entry name" value="PSMD5"/>
</dbReference>
<reference evidence="3 4" key="1">
    <citation type="submission" date="2023-11" db="EMBL/GenBank/DDBJ databases">
        <authorList>
            <person name="Okamura Y."/>
        </authorList>
    </citation>
    <scope>NUCLEOTIDE SEQUENCE [LARGE SCALE GENOMIC DNA]</scope>
</reference>
<dbReference type="Gene3D" id="1.25.10.10">
    <property type="entry name" value="Leucine-rich Repeat Variant"/>
    <property type="match status" value="1"/>
</dbReference>
<dbReference type="InterPro" id="IPR011989">
    <property type="entry name" value="ARM-like"/>
</dbReference>
<comment type="similarity">
    <text evidence="1">Belongs to the proteasome subunit S5B/HSM3 family.</text>
</comment>
<dbReference type="AlphaFoldDB" id="A0AAV1J9K4"/>
<evidence type="ECO:0000256" key="2">
    <source>
        <dbReference type="ARBA" id="ARBA00014933"/>
    </source>
</evidence>
<accession>A0AAV1J9K4</accession>
<evidence type="ECO:0000313" key="4">
    <source>
        <dbReference type="Proteomes" id="UP001497472"/>
    </source>
</evidence>
<proteinExistence type="inferred from homology"/>
<protein>
    <recommendedName>
        <fullName evidence="2">26S proteasome non-ATPase regulatory subunit 5</fullName>
    </recommendedName>
</protein>